<comment type="caution">
    <text evidence="1">The sequence shown here is derived from an EMBL/GenBank/DDBJ whole genome shotgun (WGS) entry which is preliminary data.</text>
</comment>
<sequence length="168" mass="18773">MLPQLTDCPTKPLDDLRVVRQGFLLKNGRRFGQRTAKRRHFCLIKGYAQVELLIAKDGVGDIEDQNLRIEYKKRKKLDLLRGCDIIKWDPRPVRPAEPGFLASPSRHNPRERTAFYAAKRVSLSVPSIQLSGFSTRASSSGLAMGARRGFPFPLGTGTYGTAGDTWSV</sequence>
<organism evidence="1 2">
    <name type="scientific">Cymbomonas tetramitiformis</name>
    <dbReference type="NCBI Taxonomy" id="36881"/>
    <lineage>
        <taxon>Eukaryota</taxon>
        <taxon>Viridiplantae</taxon>
        <taxon>Chlorophyta</taxon>
        <taxon>Pyramimonadophyceae</taxon>
        <taxon>Pyramimonadales</taxon>
        <taxon>Pyramimonadaceae</taxon>
        <taxon>Cymbomonas</taxon>
    </lineage>
</organism>
<dbReference type="AlphaFoldDB" id="A0AAE0CHM3"/>
<name>A0AAE0CHM3_9CHLO</name>
<proteinExistence type="predicted"/>
<dbReference type="Proteomes" id="UP001190700">
    <property type="component" value="Unassembled WGS sequence"/>
</dbReference>
<dbReference type="EMBL" id="LGRX02023590">
    <property type="protein sequence ID" value="KAK3254429.1"/>
    <property type="molecule type" value="Genomic_DNA"/>
</dbReference>
<evidence type="ECO:0000313" key="2">
    <source>
        <dbReference type="Proteomes" id="UP001190700"/>
    </source>
</evidence>
<gene>
    <name evidence="1" type="ORF">CYMTET_36356</name>
</gene>
<protein>
    <submittedName>
        <fullName evidence="1">Uncharacterized protein</fullName>
    </submittedName>
</protein>
<evidence type="ECO:0000313" key="1">
    <source>
        <dbReference type="EMBL" id="KAK3254429.1"/>
    </source>
</evidence>
<accession>A0AAE0CHM3</accession>
<reference evidence="1 2" key="1">
    <citation type="journal article" date="2015" name="Genome Biol. Evol.">
        <title>Comparative Genomics of a Bacterivorous Green Alga Reveals Evolutionary Causalities and Consequences of Phago-Mixotrophic Mode of Nutrition.</title>
        <authorList>
            <person name="Burns J.A."/>
            <person name="Paasch A."/>
            <person name="Narechania A."/>
            <person name="Kim E."/>
        </authorList>
    </citation>
    <scope>NUCLEOTIDE SEQUENCE [LARGE SCALE GENOMIC DNA]</scope>
    <source>
        <strain evidence="1 2">PLY_AMNH</strain>
    </source>
</reference>
<keyword evidence="2" id="KW-1185">Reference proteome</keyword>